<dbReference type="GO" id="GO:0016651">
    <property type="term" value="F:oxidoreductase activity, acting on NAD(P)H"/>
    <property type="evidence" value="ECO:0007669"/>
    <property type="project" value="InterPro"/>
</dbReference>
<dbReference type="SMART" id="SM00829">
    <property type="entry name" value="PKS_ER"/>
    <property type="match status" value="1"/>
</dbReference>
<dbReference type="SUPFAM" id="SSF50129">
    <property type="entry name" value="GroES-like"/>
    <property type="match status" value="1"/>
</dbReference>
<dbReference type="InterPro" id="IPR011032">
    <property type="entry name" value="GroES-like_sf"/>
</dbReference>
<keyword evidence="3" id="KW-1185">Reference proteome</keyword>
<dbReference type="InterPro" id="IPR036291">
    <property type="entry name" value="NAD(P)-bd_dom_sf"/>
</dbReference>
<sequence length="378" mass="40732">MSCGGGVEYLPTKLSHLTTLTPRSIAMSFQVPQKFRAFTADEKAKGSVKEVSTPALGENDVLVKVSYAAQNPTDWKHLSFFSPKGAIIGGDVAGTVVAVGSNIRAPLKVGDKVAGIVHGNLYTEQGTFAEYTRAQSDVLFKIPEGLSEADASTFGVAWYTALQALVQSQGAQWPPAKVEGEPWYLVYGGSTSVGLFALQVARILGYKPITVASPRNFDLVKSYGAEHVVDYSDPEKTIEEIKRVTGGGVKIGLDTISEGKSFEIAAKSFAPGGGRLNAILWPTDEQKAVRPDVEIVTTLMYTLFGHSFTTFGKHYEVIPEDYQFGQEAAARTPDLITKYNIKANPIDLRGGLDAVQEGLDFQKAGKVSAKKLVYKIAQ</sequence>
<dbReference type="CDD" id="cd08249">
    <property type="entry name" value="enoyl_reductase_like"/>
    <property type="match status" value="1"/>
</dbReference>
<dbReference type="PANTHER" id="PTHR45348:SF7">
    <property type="entry name" value="ZINC BINDING OXIDOREDUCTASE, PUTATIVE-RELATED"/>
    <property type="match status" value="1"/>
</dbReference>
<evidence type="ECO:0000313" key="3">
    <source>
        <dbReference type="Proteomes" id="UP001182556"/>
    </source>
</evidence>
<dbReference type="PANTHER" id="PTHR45348">
    <property type="entry name" value="HYPOTHETICAL OXIDOREDUCTASE (EUROFUNG)"/>
    <property type="match status" value="1"/>
</dbReference>
<dbReference type="InterPro" id="IPR013154">
    <property type="entry name" value="ADH-like_N"/>
</dbReference>
<organism evidence="2 3">
    <name type="scientific">Papiliotrema laurentii</name>
    <name type="common">Cryptococcus laurentii</name>
    <dbReference type="NCBI Taxonomy" id="5418"/>
    <lineage>
        <taxon>Eukaryota</taxon>
        <taxon>Fungi</taxon>
        <taxon>Dikarya</taxon>
        <taxon>Basidiomycota</taxon>
        <taxon>Agaricomycotina</taxon>
        <taxon>Tremellomycetes</taxon>
        <taxon>Tremellales</taxon>
        <taxon>Rhynchogastremaceae</taxon>
        <taxon>Papiliotrema</taxon>
    </lineage>
</organism>
<dbReference type="Pfam" id="PF00107">
    <property type="entry name" value="ADH_zinc_N"/>
    <property type="match status" value="1"/>
</dbReference>
<dbReference type="SUPFAM" id="SSF51735">
    <property type="entry name" value="NAD(P)-binding Rossmann-fold domains"/>
    <property type="match status" value="1"/>
</dbReference>
<dbReference type="InterPro" id="IPR020843">
    <property type="entry name" value="ER"/>
</dbReference>
<evidence type="ECO:0000259" key="1">
    <source>
        <dbReference type="SMART" id="SM00829"/>
    </source>
</evidence>
<dbReference type="Pfam" id="PF08240">
    <property type="entry name" value="ADH_N"/>
    <property type="match status" value="1"/>
</dbReference>
<dbReference type="AlphaFoldDB" id="A0AAD9L5P1"/>
<name>A0AAD9L5P1_PAPLA</name>
<dbReference type="Gene3D" id="3.90.180.10">
    <property type="entry name" value="Medium-chain alcohol dehydrogenases, catalytic domain"/>
    <property type="match status" value="1"/>
</dbReference>
<dbReference type="Proteomes" id="UP001182556">
    <property type="component" value="Unassembled WGS sequence"/>
</dbReference>
<comment type="caution">
    <text evidence="2">The sequence shown here is derived from an EMBL/GenBank/DDBJ whole genome shotgun (WGS) entry which is preliminary data.</text>
</comment>
<protein>
    <submittedName>
        <fullName evidence="2">Enoyl reductase</fullName>
    </submittedName>
</protein>
<proteinExistence type="predicted"/>
<reference evidence="2" key="1">
    <citation type="submission" date="2023-02" db="EMBL/GenBank/DDBJ databases">
        <title>Identification and recombinant expression of a fungal hydrolase from Papiliotrema laurentii that hydrolyzes apple cutin and clears colloidal polyester polyurethane.</title>
        <authorList>
            <consortium name="DOE Joint Genome Institute"/>
            <person name="Roman V.A."/>
            <person name="Bojanowski C."/>
            <person name="Crable B.R."/>
            <person name="Wagner D.N."/>
            <person name="Hung C.S."/>
            <person name="Nadeau L.J."/>
            <person name="Schratz L."/>
            <person name="Haridas S."/>
            <person name="Pangilinan J."/>
            <person name="Lipzen A."/>
            <person name="Na H."/>
            <person name="Yan M."/>
            <person name="Ng V."/>
            <person name="Grigoriev I.V."/>
            <person name="Spatafora J.W."/>
            <person name="Barlow D."/>
            <person name="Biffinger J."/>
            <person name="Kelley-Loughnane N."/>
            <person name="Varaljay V.A."/>
            <person name="Crookes-Goodson W.J."/>
        </authorList>
    </citation>
    <scope>NUCLEOTIDE SEQUENCE</scope>
    <source>
        <strain evidence="2">5307AH</strain>
    </source>
</reference>
<dbReference type="EMBL" id="JAODAN010000004">
    <property type="protein sequence ID" value="KAK1924546.1"/>
    <property type="molecule type" value="Genomic_DNA"/>
</dbReference>
<dbReference type="InterPro" id="IPR013149">
    <property type="entry name" value="ADH-like_C"/>
</dbReference>
<evidence type="ECO:0000313" key="2">
    <source>
        <dbReference type="EMBL" id="KAK1924546.1"/>
    </source>
</evidence>
<dbReference type="Gene3D" id="3.40.50.720">
    <property type="entry name" value="NAD(P)-binding Rossmann-like Domain"/>
    <property type="match status" value="1"/>
</dbReference>
<feature type="domain" description="Enoyl reductase (ER)" evidence="1">
    <location>
        <begin position="46"/>
        <end position="373"/>
    </location>
</feature>
<dbReference type="InterPro" id="IPR047122">
    <property type="entry name" value="Trans-enoyl_RdTase-like"/>
</dbReference>
<gene>
    <name evidence="2" type="ORF">DB88DRAFT_485881</name>
</gene>
<accession>A0AAD9L5P1</accession>